<sequence length="220" mass="24658">MDKYEAKCIIEGILFASGEPIELERIANALEMDKKEVDKLIGELTDTYNFDRRGIKILKLETAYQMATRPEYIDYIRTALDTRRDASLSKAALEVLAIAAYNQPVTRGYIEQVRGVSSDVVINNLIDKGLLREVGRLDVPGRPRVFGTTPEFLRVFALSSLRDMPEFEQQDLEQMDLLLPSDAASEQELEQYKHTLAAASEAQEGGENSLTRPMAQAGLD</sequence>
<dbReference type="Proteomes" id="UP000620366">
    <property type="component" value="Unassembled WGS sequence"/>
</dbReference>
<dbReference type="SUPFAM" id="SSF46785">
    <property type="entry name" value="Winged helix' DNA-binding domain"/>
    <property type="match status" value="2"/>
</dbReference>
<evidence type="ECO:0000256" key="6">
    <source>
        <dbReference type="SAM" id="MobiDB-lite"/>
    </source>
</evidence>
<dbReference type="HAMAP" id="MF_01804">
    <property type="entry name" value="ScpB"/>
    <property type="match status" value="1"/>
</dbReference>
<dbReference type="GO" id="GO:0051304">
    <property type="term" value="P:chromosome separation"/>
    <property type="evidence" value="ECO:0007669"/>
    <property type="project" value="InterPro"/>
</dbReference>
<dbReference type="GO" id="GO:0006260">
    <property type="term" value="P:DNA replication"/>
    <property type="evidence" value="ECO:0007669"/>
    <property type="project" value="UniProtKB-UniRule"/>
</dbReference>
<feature type="region of interest" description="Disordered" evidence="6">
    <location>
        <begin position="195"/>
        <end position="220"/>
    </location>
</feature>
<evidence type="ECO:0000256" key="3">
    <source>
        <dbReference type="ARBA" id="ARBA00022829"/>
    </source>
</evidence>
<comment type="caution">
    <text evidence="7">The sequence shown here is derived from an EMBL/GenBank/DDBJ whole genome shotgun (WGS) entry which is preliminary data.</text>
</comment>
<dbReference type="PIRSF" id="PIRSF019345">
    <property type="entry name" value="ScpB"/>
    <property type="match status" value="1"/>
</dbReference>
<evidence type="ECO:0000256" key="5">
    <source>
        <dbReference type="HAMAP-Rule" id="MF_01804"/>
    </source>
</evidence>
<dbReference type="InterPro" id="IPR036388">
    <property type="entry name" value="WH-like_DNA-bd_sf"/>
</dbReference>
<dbReference type="InterPro" id="IPR005234">
    <property type="entry name" value="ScpB_csome_segregation"/>
</dbReference>
<keyword evidence="8" id="KW-1185">Reference proteome</keyword>
<dbReference type="EMBL" id="JACRSP010000001">
    <property type="protein sequence ID" value="MBC8535517.1"/>
    <property type="molecule type" value="Genomic_DNA"/>
</dbReference>
<reference evidence="7" key="1">
    <citation type="submission" date="2020-08" db="EMBL/GenBank/DDBJ databases">
        <title>Genome public.</title>
        <authorList>
            <person name="Liu C."/>
            <person name="Sun Q."/>
        </authorList>
    </citation>
    <scope>NUCLEOTIDE SEQUENCE</scope>
    <source>
        <strain evidence="7">BX7</strain>
    </source>
</reference>
<gene>
    <name evidence="5 7" type="primary">scpB</name>
    <name evidence="7" type="ORF">H8695_02255</name>
</gene>
<dbReference type="InterPro" id="IPR036390">
    <property type="entry name" value="WH_DNA-bd_sf"/>
</dbReference>
<organism evidence="7 8">
    <name type="scientific">Feifania hominis</name>
    <dbReference type="NCBI Taxonomy" id="2763660"/>
    <lineage>
        <taxon>Bacteria</taxon>
        <taxon>Bacillati</taxon>
        <taxon>Bacillota</taxon>
        <taxon>Clostridia</taxon>
        <taxon>Eubacteriales</taxon>
        <taxon>Feifaniaceae</taxon>
        <taxon>Feifania</taxon>
    </lineage>
</organism>
<dbReference type="NCBIfam" id="TIGR00281">
    <property type="entry name" value="SMC-Scp complex subunit ScpB"/>
    <property type="match status" value="1"/>
</dbReference>
<proteinExistence type="inferred from homology"/>
<dbReference type="RefSeq" id="WP_249299244.1">
    <property type="nucleotide sequence ID" value="NZ_JACRSP010000001.1"/>
</dbReference>
<evidence type="ECO:0000313" key="7">
    <source>
        <dbReference type="EMBL" id="MBC8535517.1"/>
    </source>
</evidence>
<keyword evidence="3 5" id="KW-0159">Chromosome partition</keyword>
<comment type="subunit">
    <text evidence="5">Homodimer. Homodimerization may be required to stabilize the binding of ScpA to the Smc head domains. Component of a cohesin-like complex composed of ScpA, ScpB and the Smc homodimer, in which ScpA and ScpB bind to the head domain of Smc. The presence of the three proteins is required for the association of the complex with DNA.</text>
</comment>
<keyword evidence="2 5" id="KW-0132">Cell division</keyword>
<protein>
    <recommendedName>
        <fullName evidence="5">Segregation and condensation protein B</fullName>
    </recommendedName>
</protein>
<dbReference type="GO" id="GO:0051301">
    <property type="term" value="P:cell division"/>
    <property type="evidence" value="ECO:0007669"/>
    <property type="project" value="UniProtKB-KW"/>
</dbReference>
<dbReference type="PANTHER" id="PTHR34298">
    <property type="entry name" value="SEGREGATION AND CONDENSATION PROTEIN B"/>
    <property type="match status" value="1"/>
</dbReference>
<dbReference type="Pfam" id="PF04079">
    <property type="entry name" value="SMC_ScpB"/>
    <property type="match status" value="1"/>
</dbReference>
<comment type="function">
    <text evidence="5">Participates in chromosomal partition during cell division. May act via the formation of a condensin-like complex containing Smc and ScpA that pull DNA away from mid-cell into both cell halves.</text>
</comment>
<dbReference type="Gene3D" id="1.10.10.10">
    <property type="entry name" value="Winged helix-like DNA-binding domain superfamily/Winged helix DNA-binding domain"/>
    <property type="match status" value="2"/>
</dbReference>
<accession>A0A926HPQ5</accession>
<comment type="subcellular location">
    <subcellularLocation>
        <location evidence="5">Cytoplasm</location>
    </subcellularLocation>
    <text evidence="5">Associated with two foci at the outer edges of the nucleoid region in young cells, and at four foci within both cell halves in older cells.</text>
</comment>
<dbReference type="AlphaFoldDB" id="A0A926HPQ5"/>
<comment type="similarity">
    <text evidence="5">Belongs to the ScpB family.</text>
</comment>
<name>A0A926HPQ5_9FIRM</name>
<keyword evidence="1 5" id="KW-0963">Cytoplasm</keyword>
<evidence type="ECO:0000256" key="2">
    <source>
        <dbReference type="ARBA" id="ARBA00022618"/>
    </source>
</evidence>
<evidence type="ECO:0000256" key="1">
    <source>
        <dbReference type="ARBA" id="ARBA00022490"/>
    </source>
</evidence>
<keyword evidence="4 5" id="KW-0131">Cell cycle</keyword>
<dbReference type="GO" id="GO:0005737">
    <property type="term" value="C:cytoplasm"/>
    <property type="evidence" value="ECO:0007669"/>
    <property type="project" value="UniProtKB-SubCell"/>
</dbReference>
<evidence type="ECO:0000313" key="8">
    <source>
        <dbReference type="Proteomes" id="UP000620366"/>
    </source>
</evidence>
<evidence type="ECO:0000256" key="4">
    <source>
        <dbReference type="ARBA" id="ARBA00023306"/>
    </source>
</evidence>
<dbReference type="PANTHER" id="PTHR34298:SF2">
    <property type="entry name" value="SEGREGATION AND CONDENSATION PROTEIN B"/>
    <property type="match status" value="1"/>
</dbReference>